<dbReference type="Proteomes" id="UP000276568">
    <property type="component" value="Unassembled WGS sequence"/>
</dbReference>
<organism evidence="2 3">
    <name type="scientific">Absicoccus porci</name>
    <dbReference type="NCBI Taxonomy" id="2486576"/>
    <lineage>
        <taxon>Bacteria</taxon>
        <taxon>Bacillati</taxon>
        <taxon>Bacillota</taxon>
        <taxon>Erysipelotrichia</taxon>
        <taxon>Erysipelotrichales</taxon>
        <taxon>Erysipelotrichaceae</taxon>
        <taxon>Absicoccus</taxon>
    </lineage>
</organism>
<name>A0A3N0I3A3_9FIRM</name>
<sequence length="174" mass="18592">MKGKVLFSLGMAAALLVGCGNQSITVSKNDVLEVAQDDANVESKDCSDVSVKKGVDYYTVKFTTDKGSYSYKIGLNGHIQSRSYNKSVSGKTSKNETKTTEQKTTNTSFDEKQQAAIDAVLSNMDLSQSDVTDIQCTLSEDGSQYTVTMINNGTSIQAIVDANTNAVTSTIVGQ</sequence>
<evidence type="ECO:0000313" key="2">
    <source>
        <dbReference type="EMBL" id="RNM31046.1"/>
    </source>
</evidence>
<gene>
    <name evidence="2" type="ORF">EDX97_00280</name>
</gene>
<keyword evidence="3" id="KW-1185">Reference proteome</keyword>
<accession>A0A3N0I3A3</accession>
<evidence type="ECO:0008006" key="4">
    <source>
        <dbReference type="Google" id="ProtNLM"/>
    </source>
</evidence>
<feature type="region of interest" description="Disordered" evidence="1">
    <location>
        <begin position="84"/>
        <end position="109"/>
    </location>
</feature>
<dbReference type="PROSITE" id="PS51257">
    <property type="entry name" value="PROKAR_LIPOPROTEIN"/>
    <property type="match status" value="1"/>
</dbReference>
<dbReference type="OrthoDB" id="3035110at2"/>
<evidence type="ECO:0000313" key="3">
    <source>
        <dbReference type="Proteomes" id="UP000276568"/>
    </source>
</evidence>
<protein>
    <recommendedName>
        <fullName evidence="4">PepSY domain-containing protein</fullName>
    </recommendedName>
</protein>
<dbReference type="EMBL" id="RJQC01000001">
    <property type="protein sequence ID" value="RNM31046.1"/>
    <property type="molecule type" value="Genomic_DNA"/>
</dbReference>
<proteinExistence type="predicted"/>
<reference evidence="2 3" key="1">
    <citation type="submission" date="2018-11" db="EMBL/GenBank/DDBJ databases">
        <title>Clostridium sp. nov., a member of the family Erysipelotrichaceae isolated from pig faeces.</title>
        <authorList>
            <person name="Chang Y.-H."/>
        </authorList>
    </citation>
    <scope>NUCLEOTIDE SEQUENCE [LARGE SCALE GENOMIC DNA]</scope>
    <source>
        <strain evidence="2 3">YH-panp20</strain>
    </source>
</reference>
<comment type="caution">
    <text evidence="2">The sequence shown here is derived from an EMBL/GenBank/DDBJ whole genome shotgun (WGS) entry which is preliminary data.</text>
</comment>
<evidence type="ECO:0000256" key="1">
    <source>
        <dbReference type="SAM" id="MobiDB-lite"/>
    </source>
</evidence>
<dbReference type="RefSeq" id="WP_128519226.1">
    <property type="nucleotide sequence ID" value="NZ_RJQC01000001.1"/>
</dbReference>
<dbReference type="AlphaFoldDB" id="A0A3N0I3A3"/>